<dbReference type="EMBL" id="GL996499">
    <property type="protein sequence ID" value="EGW35450.1"/>
    <property type="molecule type" value="Genomic_DNA"/>
</dbReference>
<dbReference type="FunCoup" id="G3AH20">
    <property type="interactions" value="172"/>
</dbReference>
<keyword evidence="8" id="KW-1185">Reference proteome</keyword>
<gene>
    <name evidence="7" type="ORF">SPAPADRAFT_58684</name>
</gene>
<evidence type="ECO:0000256" key="1">
    <source>
        <dbReference type="ARBA" id="ARBA00022690"/>
    </source>
</evidence>
<keyword evidence="2" id="KW-0722">Serine protease inhibitor</keyword>
<dbReference type="OrthoDB" id="5518345at2759"/>
<protein>
    <recommendedName>
        <fullName evidence="6">Inhibitor I9 domain-containing protein</fullName>
    </recommendedName>
</protein>
<dbReference type="AlphaFoldDB" id="G3AH20"/>
<dbReference type="PANTHER" id="PTHR28288">
    <property type="entry name" value="PROTEASE B INHIBITOR 2"/>
    <property type="match status" value="1"/>
</dbReference>
<organism evidence="8">
    <name type="scientific">Spathaspora passalidarum (strain NRRL Y-27907 / 11-Y1)</name>
    <dbReference type="NCBI Taxonomy" id="619300"/>
    <lineage>
        <taxon>Eukaryota</taxon>
        <taxon>Fungi</taxon>
        <taxon>Dikarya</taxon>
        <taxon>Ascomycota</taxon>
        <taxon>Saccharomycotina</taxon>
        <taxon>Pichiomycetes</taxon>
        <taxon>Debaryomycetaceae</taxon>
        <taxon>Spathaspora</taxon>
    </lineage>
</organism>
<dbReference type="InterPro" id="IPR010259">
    <property type="entry name" value="S8pro/Inhibitor_I9"/>
</dbReference>
<dbReference type="GeneID" id="18872563"/>
<proteinExistence type="inferred from homology"/>
<evidence type="ECO:0000259" key="6">
    <source>
        <dbReference type="Pfam" id="PF05922"/>
    </source>
</evidence>
<evidence type="ECO:0000256" key="4">
    <source>
        <dbReference type="ARBA" id="ARBA00054668"/>
    </source>
</evidence>
<keyword evidence="1" id="KW-0646">Protease inhibitor</keyword>
<dbReference type="KEGG" id="spaa:SPAPADRAFT_58684"/>
<dbReference type="OMA" id="IITCKPD"/>
<name>G3AH20_SPAPN</name>
<comment type="subunit">
    <text evidence="5">Part of the heterodimeric LMA1 complex together with the thioredoxin II/TRX2. LMA1 binds to the ATPase SEC18.</text>
</comment>
<dbReference type="Pfam" id="PF05922">
    <property type="entry name" value="Inhibitor_I9"/>
    <property type="match status" value="1"/>
</dbReference>
<dbReference type="HOGENOM" id="CLU_156026_3_0_1"/>
<dbReference type="RefSeq" id="XP_007372862.1">
    <property type="nucleotide sequence ID" value="XM_007372800.1"/>
</dbReference>
<accession>G3AH20</accession>
<reference evidence="7 8" key="1">
    <citation type="journal article" date="2011" name="Proc. Natl. Acad. Sci. U.S.A.">
        <title>Comparative genomics of xylose-fermenting fungi for enhanced biofuel production.</title>
        <authorList>
            <person name="Wohlbach D.J."/>
            <person name="Kuo A."/>
            <person name="Sato T.K."/>
            <person name="Potts K.M."/>
            <person name="Salamov A.A."/>
            <person name="LaButti K.M."/>
            <person name="Sun H."/>
            <person name="Clum A."/>
            <person name="Pangilinan J.L."/>
            <person name="Lindquist E.A."/>
            <person name="Lucas S."/>
            <person name="Lapidus A."/>
            <person name="Jin M."/>
            <person name="Gunawan C."/>
            <person name="Balan V."/>
            <person name="Dale B.E."/>
            <person name="Jeffries T.W."/>
            <person name="Zinkel R."/>
            <person name="Barry K.W."/>
            <person name="Grigoriev I.V."/>
            <person name="Gasch A.P."/>
        </authorList>
    </citation>
    <scope>NUCLEOTIDE SEQUENCE [LARGE SCALE GENOMIC DNA]</scope>
    <source>
        <strain evidence="8">NRRL Y-27907 / 11-Y1</strain>
    </source>
</reference>
<dbReference type="Gene3D" id="3.30.70.80">
    <property type="entry name" value="Peptidase S8 propeptide/proteinase inhibitor I9"/>
    <property type="match status" value="1"/>
</dbReference>
<dbReference type="InterPro" id="IPR052471">
    <property type="entry name" value="PBI_I9"/>
</dbReference>
<dbReference type="GO" id="GO:0004867">
    <property type="term" value="F:serine-type endopeptidase inhibitor activity"/>
    <property type="evidence" value="ECO:0007669"/>
    <property type="project" value="UniProtKB-KW"/>
</dbReference>
<feature type="domain" description="Inhibitor I9" evidence="6">
    <location>
        <begin position="5"/>
        <end position="71"/>
    </location>
</feature>
<dbReference type="eggNOG" id="ENOG502SBW1">
    <property type="taxonomic scope" value="Eukaryota"/>
</dbReference>
<comment type="function">
    <text evidence="4">Cytosolic inhibitor of vacuolar proteinase B (yscB), probably regulating protease B activity during limited proteolysis. PBI2 is a component of the LMA1 complex, which is involved in the facilitation of vesicle fusion such as homotypic vacuole and ER-derived COPII vesicle fusion with the Golgi.</text>
</comment>
<dbReference type="STRING" id="619300.G3AH20"/>
<dbReference type="SUPFAM" id="SSF54897">
    <property type="entry name" value="Protease propeptides/inhibitors"/>
    <property type="match status" value="1"/>
</dbReference>
<sequence>MSLKSYIITLKEDVSDVDFNSVKSLIGDLGGEITNEFTLIKGFAAKLPGEVSALTKDDRILHVEEDKEVHIV</sequence>
<dbReference type="FunFam" id="3.30.70.80:FF:000005">
    <property type="entry name" value="Proteinase inhibitor I2B"/>
    <property type="match status" value="1"/>
</dbReference>
<evidence type="ECO:0000256" key="5">
    <source>
        <dbReference type="ARBA" id="ARBA00062658"/>
    </source>
</evidence>
<dbReference type="InterPro" id="IPR037045">
    <property type="entry name" value="S8pro/Inhibitor_I9_sf"/>
</dbReference>
<evidence type="ECO:0000256" key="2">
    <source>
        <dbReference type="ARBA" id="ARBA00022900"/>
    </source>
</evidence>
<evidence type="ECO:0000313" key="7">
    <source>
        <dbReference type="EMBL" id="EGW35450.1"/>
    </source>
</evidence>
<dbReference type="PANTHER" id="PTHR28288:SF2">
    <property type="entry name" value="PROTEASE B INHIBITOR 2"/>
    <property type="match status" value="1"/>
</dbReference>
<comment type="similarity">
    <text evidence="3">Belongs to the protease inhibitor I9 family.</text>
</comment>
<dbReference type="Proteomes" id="UP000000709">
    <property type="component" value="Unassembled WGS sequence"/>
</dbReference>
<evidence type="ECO:0000256" key="3">
    <source>
        <dbReference type="ARBA" id="ARBA00038069"/>
    </source>
</evidence>
<dbReference type="GO" id="GO:0042144">
    <property type="term" value="P:vacuole fusion, non-autophagic"/>
    <property type="evidence" value="ECO:0007669"/>
    <property type="project" value="TreeGrafter"/>
</dbReference>
<dbReference type="InParanoid" id="G3AH20"/>
<evidence type="ECO:0000313" key="8">
    <source>
        <dbReference type="Proteomes" id="UP000000709"/>
    </source>
</evidence>